<feature type="coiled-coil region" evidence="1">
    <location>
        <begin position="148"/>
        <end position="203"/>
    </location>
</feature>
<protein>
    <submittedName>
        <fullName evidence="4">Uncharacterized protein</fullName>
    </submittedName>
</protein>
<feature type="region of interest" description="Disordered" evidence="2">
    <location>
        <begin position="1"/>
        <end position="27"/>
    </location>
</feature>
<accession>A0A6V4A7K5</accession>
<gene>
    <name evidence="4" type="ORF">CPOL0286_LOCUS5129</name>
</gene>
<evidence type="ECO:0000256" key="3">
    <source>
        <dbReference type="SAM" id="Phobius"/>
    </source>
</evidence>
<keyword evidence="3" id="KW-0472">Membrane</keyword>
<evidence type="ECO:0000256" key="2">
    <source>
        <dbReference type="SAM" id="MobiDB-lite"/>
    </source>
</evidence>
<feature type="transmembrane region" description="Helical" evidence="3">
    <location>
        <begin position="70"/>
        <end position="91"/>
    </location>
</feature>
<keyword evidence="3" id="KW-0812">Transmembrane</keyword>
<keyword evidence="1" id="KW-0175">Coiled coil</keyword>
<sequence>MKTVMEVAAHAAPDATGDDVKKEDESTPPWLQSAVDRLAAEMVTERNGGAVDAAGVVTDVSVGQRATRSWLLLLVAPVVVAASIAVALFAIRTPGPESTASASGFSAALAVQGVSANHEQQMLGALSSALGTTLKEAVSRGDGAVLAASREAAAREAAQAKLAQLERVVSRLRRELAVARSSIKEYTERVRAKEEALSRLEDVHSLTSQQLEKDSACCRTESRASGQAREAQEQAQGRLYRCEQQLERVAQRTAPKVPAGKNYFGRFG</sequence>
<keyword evidence="3" id="KW-1133">Transmembrane helix</keyword>
<organism evidence="4">
    <name type="scientific">Prymnesium polylepis</name>
    <dbReference type="NCBI Taxonomy" id="72548"/>
    <lineage>
        <taxon>Eukaryota</taxon>
        <taxon>Haptista</taxon>
        <taxon>Haptophyta</taxon>
        <taxon>Prymnesiophyceae</taxon>
        <taxon>Prymnesiales</taxon>
        <taxon>Prymnesiaceae</taxon>
        <taxon>Prymnesium</taxon>
    </lineage>
</organism>
<dbReference type="EMBL" id="HBKO01011537">
    <property type="protein sequence ID" value="CAE2204651.1"/>
    <property type="molecule type" value="Transcribed_RNA"/>
</dbReference>
<reference evidence="4" key="1">
    <citation type="submission" date="2021-01" db="EMBL/GenBank/DDBJ databases">
        <authorList>
            <person name="Corre E."/>
            <person name="Pelletier E."/>
            <person name="Niang G."/>
            <person name="Scheremetjew M."/>
            <person name="Finn R."/>
            <person name="Kale V."/>
            <person name="Holt S."/>
            <person name="Cochrane G."/>
            <person name="Meng A."/>
            <person name="Brown T."/>
            <person name="Cohen L."/>
        </authorList>
    </citation>
    <scope>NUCLEOTIDE SEQUENCE</scope>
    <source>
        <strain evidence="4">UIO037</strain>
    </source>
</reference>
<proteinExistence type="predicted"/>
<evidence type="ECO:0000256" key="1">
    <source>
        <dbReference type="SAM" id="Coils"/>
    </source>
</evidence>
<dbReference type="AlphaFoldDB" id="A0A6V4A7K5"/>
<evidence type="ECO:0000313" key="4">
    <source>
        <dbReference type="EMBL" id="CAE2204651.1"/>
    </source>
</evidence>
<name>A0A6V4A7K5_9EUKA</name>